<evidence type="ECO:0000256" key="3">
    <source>
        <dbReference type="ARBA" id="ARBA00023008"/>
    </source>
</evidence>
<protein>
    <submittedName>
        <fullName evidence="6">Multicopper oxidase domain-containing protein</fullName>
    </submittedName>
</protein>
<keyword evidence="2" id="KW-0560">Oxidoreductase</keyword>
<dbReference type="Gene3D" id="2.60.40.420">
    <property type="entry name" value="Cupredoxins - blue copper proteins"/>
    <property type="match status" value="2"/>
</dbReference>
<keyword evidence="3" id="KW-0186">Copper</keyword>
<keyword evidence="1" id="KW-0479">Metal-binding</keyword>
<dbReference type="PANTHER" id="PTHR11709:SF394">
    <property type="entry name" value="FI03373P-RELATED"/>
    <property type="match status" value="1"/>
</dbReference>
<dbReference type="PANTHER" id="PTHR11709">
    <property type="entry name" value="MULTI-COPPER OXIDASE"/>
    <property type="match status" value="1"/>
</dbReference>
<feature type="domain" description="Plastocyanin-like" evidence="4">
    <location>
        <begin position="217"/>
        <end position="328"/>
    </location>
</feature>
<dbReference type="CDD" id="cd11024">
    <property type="entry name" value="CuRO_1_2DMCO_NIR_like"/>
    <property type="match status" value="1"/>
</dbReference>
<evidence type="ECO:0000313" key="6">
    <source>
        <dbReference type="EMBL" id="WZB88132.1"/>
    </source>
</evidence>
<dbReference type="InterPro" id="IPR011706">
    <property type="entry name" value="Cu-oxidase_C"/>
</dbReference>
<organism evidence="6 7">
    <name type="scientific">Okeanomitos corallinicola TIOX110</name>
    <dbReference type="NCBI Taxonomy" id="3133117"/>
    <lineage>
        <taxon>Bacteria</taxon>
        <taxon>Bacillati</taxon>
        <taxon>Cyanobacteriota</taxon>
        <taxon>Cyanophyceae</taxon>
        <taxon>Nostocales</taxon>
        <taxon>Aphanizomenonaceae</taxon>
        <taxon>Okeanomitos</taxon>
    </lineage>
</organism>
<dbReference type="Proteomes" id="UP001483337">
    <property type="component" value="Chromosome"/>
</dbReference>
<dbReference type="InterPro" id="IPR045087">
    <property type="entry name" value="Cu-oxidase_fam"/>
</dbReference>
<accession>A0ABZ2UT43</accession>
<dbReference type="RefSeq" id="WP_353931041.1">
    <property type="nucleotide sequence ID" value="NZ_CP150886.1"/>
</dbReference>
<proteinExistence type="predicted"/>
<gene>
    <name evidence="6" type="ORF">WJM97_00020</name>
</gene>
<keyword evidence="7" id="KW-1185">Reference proteome</keyword>
<evidence type="ECO:0000259" key="5">
    <source>
        <dbReference type="Pfam" id="PF07732"/>
    </source>
</evidence>
<sequence>MSDNFTFSKDRLWNRRQLLKMGIVGGGLIGASAVFQNLNAKNNTKVIVPPMEVDTSDSAVKPMQMIRNFDYGTVKQENGRNIREFQLIAGTSTIQLNNAVSYNIWDLNGRIPGPTLRAKAGERVRVLFLNKAGHSHSLHFHGVHPANMDGVSPVSNGKATIYEFDAEPYGVHLYHCHIAPVTRHIAKGLYGMFIIDPPQPRHAADEIVLIMSGYDINDDNSNEYYSFNGLPNHYMQHPIKIYQNQLIRAYVLNIIEFDPAVTFHLHANFFDVYRSGMTMTPSEKTDVLTMGVAERHILEFAFAYPGKYMFHPHQDAIAENGCMGQFEVIAAEEAQKTVNHT</sequence>
<dbReference type="EMBL" id="CP150886">
    <property type="protein sequence ID" value="WZB88132.1"/>
    <property type="molecule type" value="Genomic_DNA"/>
</dbReference>
<dbReference type="InterPro" id="IPR008972">
    <property type="entry name" value="Cupredoxin"/>
</dbReference>
<dbReference type="InterPro" id="IPR011707">
    <property type="entry name" value="Cu-oxidase-like_N"/>
</dbReference>
<evidence type="ECO:0000256" key="1">
    <source>
        <dbReference type="ARBA" id="ARBA00022723"/>
    </source>
</evidence>
<feature type="domain" description="Plastocyanin-like" evidence="5">
    <location>
        <begin position="92"/>
        <end position="199"/>
    </location>
</feature>
<name>A0ABZ2UT43_9CYAN</name>
<evidence type="ECO:0000259" key="4">
    <source>
        <dbReference type="Pfam" id="PF07731"/>
    </source>
</evidence>
<dbReference type="Pfam" id="PF07732">
    <property type="entry name" value="Cu-oxidase_3"/>
    <property type="match status" value="1"/>
</dbReference>
<dbReference type="Pfam" id="PF07731">
    <property type="entry name" value="Cu-oxidase_2"/>
    <property type="match status" value="1"/>
</dbReference>
<dbReference type="SUPFAM" id="SSF49503">
    <property type="entry name" value="Cupredoxins"/>
    <property type="match status" value="2"/>
</dbReference>
<evidence type="ECO:0000256" key="2">
    <source>
        <dbReference type="ARBA" id="ARBA00023002"/>
    </source>
</evidence>
<evidence type="ECO:0000313" key="7">
    <source>
        <dbReference type="Proteomes" id="UP001483337"/>
    </source>
</evidence>
<reference evidence="6 7" key="1">
    <citation type="submission" date="2024-04" db="EMBL/GenBank/DDBJ databases">
        <title>Okeanomitos corallinicola gen. &amp; sp. nov. (Nostocales, Cyanobacteria), a new toxic marine heterocyst-forming cyanobacterium from a coral reef.</title>
        <authorList>
            <person name="Li H."/>
            <person name="Li R."/>
            <person name="Kang J."/>
            <person name="Hii K.S."/>
            <person name="Mohamed H.F."/>
            <person name="Xu X."/>
            <person name="Luo Z."/>
        </authorList>
    </citation>
    <scope>NUCLEOTIDE SEQUENCE [LARGE SCALE GENOMIC DNA]</scope>
    <source>
        <strain evidence="6 7">TIOX110</strain>
    </source>
</reference>